<dbReference type="PRINTS" id="PR01438">
    <property type="entry name" value="UNVRSLSTRESS"/>
</dbReference>
<feature type="domain" description="UspA" evidence="2">
    <location>
        <begin position="18"/>
        <end position="132"/>
    </location>
</feature>
<evidence type="ECO:0000313" key="3">
    <source>
        <dbReference type="EMBL" id="MFC6021381.1"/>
    </source>
</evidence>
<dbReference type="PANTHER" id="PTHR46268:SF6">
    <property type="entry name" value="UNIVERSAL STRESS PROTEIN UP12"/>
    <property type="match status" value="1"/>
</dbReference>
<protein>
    <submittedName>
        <fullName evidence="3">Universal stress protein</fullName>
    </submittedName>
</protein>
<evidence type="ECO:0000259" key="2">
    <source>
        <dbReference type="Pfam" id="PF00582"/>
    </source>
</evidence>
<sequence length="139" mass="14719">MHIVLGAKPEADQPWITDAVADLVRQSGGSVAVVAVDEVELERLAAAPRSVFAERAQQAASAAVQRLAAVGIEASQTVLSGRPLQQILDFADQQQADLIVVGSSTRPAVAERLLGSLPLALIEKSPRPVLVITHPHRPR</sequence>
<dbReference type="PANTHER" id="PTHR46268">
    <property type="entry name" value="STRESS RESPONSE PROTEIN NHAX"/>
    <property type="match status" value="1"/>
</dbReference>
<dbReference type="InterPro" id="IPR014729">
    <property type="entry name" value="Rossmann-like_a/b/a_fold"/>
</dbReference>
<dbReference type="Pfam" id="PF00582">
    <property type="entry name" value="Usp"/>
    <property type="match status" value="1"/>
</dbReference>
<comment type="similarity">
    <text evidence="1">Belongs to the universal stress protein A family.</text>
</comment>
<keyword evidence="4" id="KW-1185">Reference proteome</keyword>
<dbReference type="EMBL" id="JBHSPR010000042">
    <property type="protein sequence ID" value="MFC6021381.1"/>
    <property type="molecule type" value="Genomic_DNA"/>
</dbReference>
<gene>
    <name evidence="3" type="ORF">ACFP2T_35075</name>
</gene>
<dbReference type="InterPro" id="IPR006016">
    <property type="entry name" value="UspA"/>
</dbReference>
<reference evidence="4" key="1">
    <citation type="journal article" date="2019" name="Int. J. Syst. Evol. Microbiol.">
        <title>The Global Catalogue of Microorganisms (GCM) 10K type strain sequencing project: providing services to taxonomists for standard genome sequencing and annotation.</title>
        <authorList>
            <consortium name="The Broad Institute Genomics Platform"/>
            <consortium name="The Broad Institute Genome Sequencing Center for Infectious Disease"/>
            <person name="Wu L."/>
            <person name="Ma J."/>
        </authorList>
    </citation>
    <scope>NUCLEOTIDE SEQUENCE [LARGE SCALE GENOMIC DNA]</scope>
    <source>
        <strain evidence="4">ZS-35-S2</strain>
    </source>
</reference>
<name>A0ABW1KI23_9ACTN</name>
<dbReference type="CDD" id="cd00293">
    <property type="entry name" value="USP-like"/>
    <property type="match status" value="1"/>
</dbReference>
<evidence type="ECO:0000256" key="1">
    <source>
        <dbReference type="ARBA" id="ARBA00008791"/>
    </source>
</evidence>
<evidence type="ECO:0000313" key="4">
    <source>
        <dbReference type="Proteomes" id="UP001596203"/>
    </source>
</evidence>
<comment type="caution">
    <text evidence="3">The sequence shown here is derived from an EMBL/GenBank/DDBJ whole genome shotgun (WGS) entry which is preliminary data.</text>
</comment>
<dbReference type="Proteomes" id="UP001596203">
    <property type="component" value="Unassembled WGS sequence"/>
</dbReference>
<dbReference type="SUPFAM" id="SSF52402">
    <property type="entry name" value="Adenine nucleotide alpha hydrolases-like"/>
    <property type="match status" value="1"/>
</dbReference>
<dbReference type="InterPro" id="IPR006015">
    <property type="entry name" value="Universal_stress_UspA"/>
</dbReference>
<proteinExistence type="inferred from homology"/>
<dbReference type="Gene3D" id="3.40.50.620">
    <property type="entry name" value="HUPs"/>
    <property type="match status" value="1"/>
</dbReference>
<accession>A0ABW1KI23</accession>
<organism evidence="3 4">
    <name type="scientific">Plantactinospora solaniradicis</name>
    <dbReference type="NCBI Taxonomy" id="1723736"/>
    <lineage>
        <taxon>Bacteria</taxon>
        <taxon>Bacillati</taxon>
        <taxon>Actinomycetota</taxon>
        <taxon>Actinomycetes</taxon>
        <taxon>Micromonosporales</taxon>
        <taxon>Micromonosporaceae</taxon>
        <taxon>Plantactinospora</taxon>
    </lineage>
</organism>